<sequence length="110" mass="12409">MDRQAWEQQHDPEGRIRYIAEFLPAVWGGVNTMFTPSHAYQFESFGVDGGDIVHATAVVNYRGRRCSYRRQIWPPQHPALLAAQLYTTFLEERLNSDIGLNSGGTGAVEL</sequence>
<reference evidence="1 2" key="2">
    <citation type="submission" date="2019-05" db="EMBL/GenBank/DDBJ databases">
        <title>Glycomyces buryatensis sp. nov.</title>
        <authorList>
            <person name="Nikitina E."/>
        </authorList>
    </citation>
    <scope>NUCLEOTIDE SEQUENCE [LARGE SCALE GENOMIC DNA]</scope>
    <source>
        <strain evidence="1 2">18</strain>
    </source>
</reference>
<keyword evidence="2" id="KW-1185">Reference proteome</keyword>
<proteinExistence type="predicted"/>
<dbReference type="OrthoDB" id="4222473at2"/>
<name>A0A4S8QN45_9ACTN</name>
<accession>A0A4S8QN45</accession>
<dbReference type="EMBL" id="STGY01000029">
    <property type="protein sequence ID" value="THV42154.1"/>
    <property type="molecule type" value="Genomic_DNA"/>
</dbReference>
<evidence type="ECO:0000313" key="2">
    <source>
        <dbReference type="Proteomes" id="UP000308760"/>
    </source>
</evidence>
<organism evidence="1 2">
    <name type="scientific">Glycomyces buryatensis</name>
    <dbReference type="NCBI Taxonomy" id="2570927"/>
    <lineage>
        <taxon>Bacteria</taxon>
        <taxon>Bacillati</taxon>
        <taxon>Actinomycetota</taxon>
        <taxon>Actinomycetes</taxon>
        <taxon>Glycomycetales</taxon>
        <taxon>Glycomycetaceae</taxon>
        <taxon>Glycomyces</taxon>
    </lineage>
</organism>
<evidence type="ECO:0000313" key="1">
    <source>
        <dbReference type="EMBL" id="THV42154.1"/>
    </source>
</evidence>
<dbReference type="RefSeq" id="WP_136533999.1">
    <property type="nucleotide sequence ID" value="NZ_STGY01000029.1"/>
</dbReference>
<dbReference type="Proteomes" id="UP000308760">
    <property type="component" value="Unassembled WGS sequence"/>
</dbReference>
<dbReference type="AlphaFoldDB" id="A0A4S8QN45"/>
<reference evidence="2" key="1">
    <citation type="submission" date="2019-04" db="EMBL/GenBank/DDBJ databases">
        <title>Nocardioides xinjiangensis sp. nov.</title>
        <authorList>
            <person name="Liu S."/>
        </authorList>
    </citation>
    <scope>NUCLEOTIDE SEQUENCE [LARGE SCALE GENOMIC DNA]</scope>
    <source>
        <strain evidence="2">18</strain>
    </source>
</reference>
<comment type="caution">
    <text evidence="1">The sequence shown here is derived from an EMBL/GenBank/DDBJ whole genome shotgun (WGS) entry which is preliminary data.</text>
</comment>
<protein>
    <submittedName>
        <fullName evidence="1">Uncharacterized protein</fullName>
    </submittedName>
</protein>
<gene>
    <name evidence="1" type="ORF">FAB82_07910</name>
</gene>